<dbReference type="CDD" id="cd18799">
    <property type="entry name" value="SF2_C_EcoAI-like"/>
    <property type="match status" value="1"/>
</dbReference>
<dbReference type="EMBL" id="VXRY01000170">
    <property type="protein sequence ID" value="MXY33311.1"/>
    <property type="molecule type" value="Genomic_DNA"/>
</dbReference>
<dbReference type="PANTHER" id="PTHR47396">
    <property type="entry name" value="TYPE I RESTRICTION ENZYME ECOKI R PROTEIN"/>
    <property type="match status" value="1"/>
</dbReference>
<dbReference type="GO" id="GO:0009307">
    <property type="term" value="P:DNA restriction-modification system"/>
    <property type="evidence" value="ECO:0007669"/>
    <property type="project" value="UniProtKB-KW"/>
</dbReference>
<dbReference type="GO" id="GO:0003677">
    <property type="term" value="F:DNA binding"/>
    <property type="evidence" value="ECO:0007669"/>
    <property type="project" value="UniProtKB-KW"/>
</dbReference>
<feature type="domain" description="Helicase ATP-binding" evidence="2">
    <location>
        <begin position="171"/>
        <end position="337"/>
    </location>
</feature>
<evidence type="ECO:0000256" key="1">
    <source>
        <dbReference type="SAM" id="MobiDB-lite"/>
    </source>
</evidence>
<dbReference type="GO" id="GO:0004386">
    <property type="term" value="F:helicase activity"/>
    <property type="evidence" value="ECO:0007669"/>
    <property type="project" value="UniProtKB-KW"/>
</dbReference>
<dbReference type="InterPro" id="IPR014001">
    <property type="entry name" value="Helicase_ATP-bd"/>
</dbReference>
<comment type="caution">
    <text evidence="3">The sequence shown here is derived from an EMBL/GenBank/DDBJ whole genome shotgun (WGS) entry which is preliminary data.</text>
</comment>
<dbReference type="PANTHER" id="PTHR47396:SF1">
    <property type="entry name" value="ATP-DEPENDENT HELICASE IRC3-RELATED"/>
    <property type="match status" value="1"/>
</dbReference>
<organism evidence="3">
    <name type="scientific">Boseongicola sp. SB0664_bin_43</name>
    <dbReference type="NCBI Taxonomy" id="2604844"/>
    <lineage>
        <taxon>Bacteria</taxon>
        <taxon>Pseudomonadati</taxon>
        <taxon>Pseudomonadota</taxon>
        <taxon>Alphaproteobacteria</taxon>
        <taxon>Rhodobacterales</taxon>
        <taxon>Paracoccaceae</taxon>
        <taxon>Boseongicola</taxon>
    </lineage>
</organism>
<dbReference type="Pfam" id="PF08463">
    <property type="entry name" value="EcoEI_R_C"/>
    <property type="match status" value="1"/>
</dbReference>
<dbReference type="AlphaFoldDB" id="A0A6B0XXB5"/>
<keyword evidence="3" id="KW-0378">Hydrolase</keyword>
<gene>
    <name evidence="3" type="ORF">F4Y60_04310</name>
</gene>
<dbReference type="InterPro" id="IPR007409">
    <property type="entry name" value="Restrct_endonuc_type1_HsdR_N"/>
</dbReference>
<accession>A0A6B0XXB5</accession>
<keyword evidence="3" id="KW-0547">Nucleotide-binding</keyword>
<dbReference type="CDD" id="cd18032">
    <property type="entry name" value="DEXHc_RE_I_III_res"/>
    <property type="match status" value="1"/>
</dbReference>
<dbReference type="InterPro" id="IPR006935">
    <property type="entry name" value="Helicase/UvrB_N"/>
</dbReference>
<reference evidence="3" key="1">
    <citation type="submission" date="2019-09" db="EMBL/GenBank/DDBJ databases">
        <title>Characterisation of the sponge microbiome using genome-centric metagenomics.</title>
        <authorList>
            <person name="Engelberts J.P."/>
            <person name="Robbins S.J."/>
            <person name="De Goeij J.M."/>
            <person name="Aranda M."/>
            <person name="Bell S.C."/>
            <person name="Webster N.S."/>
        </authorList>
    </citation>
    <scope>NUCLEOTIDE SEQUENCE</scope>
    <source>
        <strain evidence="3">SB0664_bin_43</strain>
    </source>
</reference>
<dbReference type="GO" id="GO:0005524">
    <property type="term" value="F:ATP binding"/>
    <property type="evidence" value="ECO:0007669"/>
    <property type="project" value="UniProtKB-KW"/>
</dbReference>
<dbReference type="InterPro" id="IPR050742">
    <property type="entry name" value="Helicase_Restrict-Modif_Enz"/>
</dbReference>
<dbReference type="InterPro" id="IPR013670">
    <property type="entry name" value="EcoEI_R_C_dom"/>
</dbReference>
<dbReference type="PROSITE" id="PS51192">
    <property type="entry name" value="HELICASE_ATP_BIND_1"/>
    <property type="match status" value="1"/>
</dbReference>
<name>A0A6B0XXB5_9RHOB</name>
<protein>
    <submittedName>
        <fullName evidence="3">DEAD/DEAH box helicase</fullName>
    </submittedName>
</protein>
<dbReference type="SMART" id="SM00487">
    <property type="entry name" value="DEXDc"/>
    <property type="match status" value="1"/>
</dbReference>
<keyword evidence="3" id="KW-0347">Helicase</keyword>
<evidence type="ECO:0000313" key="3">
    <source>
        <dbReference type="EMBL" id="MXY33311.1"/>
    </source>
</evidence>
<dbReference type="Gene3D" id="3.40.50.300">
    <property type="entry name" value="P-loop containing nucleotide triphosphate hydrolases"/>
    <property type="match status" value="2"/>
</dbReference>
<feature type="compositionally biased region" description="Acidic residues" evidence="1">
    <location>
        <begin position="565"/>
        <end position="577"/>
    </location>
</feature>
<evidence type="ECO:0000259" key="2">
    <source>
        <dbReference type="PROSITE" id="PS51192"/>
    </source>
</evidence>
<dbReference type="GO" id="GO:0005829">
    <property type="term" value="C:cytosol"/>
    <property type="evidence" value="ECO:0007669"/>
    <property type="project" value="TreeGrafter"/>
</dbReference>
<dbReference type="NCBIfam" id="NF046051">
    <property type="entry name" value="restrict_EcoAI"/>
    <property type="match status" value="1"/>
</dbReference>
<dbReference type="GO" id="GO:0009035">
    <property type="term" value="F:type I site-specific deoxyribonuclease activity"/>
    <property type="evidence" value="ECO:0007669"/>
    <property type="project" value="UniProtKB-EC"/>
</dbReference>
<dbReference type="Gene3D" id="3.90.1570.30">
    <property type="match status" value="1"/>
</dbReference>
<feature type="region of interest" description="Disordered" evidence="1">
    <location>
        <begin position="561"/>
        <end position="610"/>
    </location>
</feature>
<feature type="compositionally biased region" description="Polar residues" evidence="1">
    <location>
        <begin position="578"/>
        <end position="593"/>
    </location>
</feature>
<proteinExistence type="predicted"/>
<sequence length="797" mass="90375">MPLTEADTCRMFVVPSLQEAGWETRPHSINEQRTFTDGRILLVGERARRGRQKRADYILRYRPDFPIAVVEAKARYKRAEEGMQQAKDYAEILGFKFAYATNGTEIIEFDFTTGSERAVSQFPVPDELWQRLKDAEDIDNDIGTKLLAPGWPDRTRPLRYYQEIAVNRAVQAALQGRRRILLTLCTGSGKTSVAFQICWKLWSARWNRKGSVRRPKILFLADRNVLVDDPMAKDFAPFGDARMKIVGEAVKSRDMCFAIYQAIARDENRPGLYREYPPDFFDLVVVDECHRGSARDDSNWREILEWFEPACQIGMTATPRRTDNVDTYDYFGNPLYQYSLAQGISDGFLAPWRVHRVITDYDAAGWRPNKGERDRFGREIPDSEYGTPDFERKIVLKARTRAIARHLTTFLRQTDRFAKTIVFCVDQEHALDMRHAIAELNPDIVKENPDYVCRVTADEGDIGSAHRARFQDVETRTPTVLTTSQLLTTGVDAPTCKNVVLVRVVGSMPEFKQIIGRGTRLRPDYGKLAFNIVDYTGTATQKFADPDFDGDPAYVREETINAEGETVDVGEPDDESDNGSTDWPGSGTGTEQGSPPEIGPGAGSDAPPRKYYVDGGEVEVLRHLVYELDADGRKLACRHLTDYAGDVVRTLYPVAADLRRRWLDTEQRTDIVEQLAECGVDLGALRDAANQPEADAFDLLCHLAYNAPLRTRRERAERLRREEPEFFGRFGPEAREVLDALIEKYAVHGAAQFKLPEILEVPPFNDWGNVVEIATRFGGGEHLREAVRELQCRLYAA</sequence>
<dbReference type="SUPFAM" id="SSF52540">
    <property type="entry name" value="P-loop containing nucleoside triphosphate hydrolases"/>
    <property type="match status" value="2"/>
</dbReference>
<dbReference type="Pfam" id="PF04851">
    <property type="entry name" value="ResIII"/>
    <property type="match status" value="1"/>
</dbReference>
<dbReference type="InterPro" id="IPR027417">
    <property type="entry name" value="P-loop_NTPase"/>
</dbReference>
<dbReference type="Pfam" id="PF04313">
    <property type="entry name" value="HSDR_N"/>
    <property type="match status" value="1"/>
</dbReference>
<keyword evidence="3" id="KW-0067">ATP-binding</keyword>